<dbReference type="PANTHER" id="PTHR42057">
    <property type="entry name" value="F-BOX DOMAIN PROTEIN (AFU_ORTHOLOGUE AFUA_4G00200)"/>
    <property type="match status" value="1"/>
</dbReference>
<feature type="non-terminal residue" evidence="2">
    <location>
        <position position="359"/>
    </location>
</feature>
<evidence type="ECO:0000313" key="2">
    <source>
        <dbReference type="EMBL" id="KNG86826.1"/>
    </source>
</evidence>
<comment type="caution">
    <text evidence="2">The sequence shown here is derived from an EMBL/GenBank/DDBJ whole genome shotgun (WGS) entry which is preliminary data.</text>
</comment>
<protein>
    <recommendedName>
        <fullName evidence="1">F-box domain-containing protein</fullName>
    </recommendedName>
</protein>
<dbReference type="EMBL" id="JNOM01000101">
    <property type="protein sequence ID" value="KNG86826.1"/>
    <property type="molecule type" value="Genomic_DNA"/>
</dbReference>
<organism evidence="2 3">
    <name type="scientific">Aspergillus nomiae NRRL (strain ATCC 15546 / NRRL 13137 / CBS 260.88 / M93)</name>
    <dbReference type="NCBI Taxonomy" id="1509407"/>
    <lineage>
        <taxon>Eukaryota</taxon>
        <taxon>Fungi</taxon>
        <taxon>Dikarya</taxon>
        <taxon>Ascomycota</taxon>
        <taxon>Pezizomycotina</taxon>
        <taxon>Eurotiomycetes</taxon>
        <taxon>Eurotiomycetidae</taxon>
        <taxon>Eurotiales</taxon>
        <taxon>Aspergillaceae</taxon>
        <taxon>Aspergillus</taxon>
        <taxon>Aspergillus subgen. Circumdati</taxon>
    </lineage>
</organism>
<evidence type="ECO:0000313" key="3">
    <source>
        <dbReference type="Proteomes" id="UP000037505"/>
    </source>
</evidence>
<feature type="domain" description="F-box" evidence="1">
    <location>
        <begin position="2"/>
        <end position="50"/>
    </location>
</feature>
<gene>
    <name evidence="2" type="ORF">ANOM_004933</name>
</gene>
<feature type="non-terminal residue" evidence="2">
    <location>
        <position position="1"/>
    </location>
</feature>
<dbReference type="Proteomes" id="UP000037505">
    <property type="component" value="Unassembled WGS sequence"/>
</dbReference>
<dbReference type="AlphaFoldDB" id="A0A0L1J4T9"/>
<dbReference type="SUPFAM" id="SSF81383">
    <property type="entry name" value="F-box domain"/>
    <property type="match status" value="1"/>
</dbReference>
<dbReference type="InterPro" id="IPR001810">
    <property type="entry name" value="F-box_dom"/>
</dbReference>
<reference evidence="2 3" key="1">
    <citation type="submission" date="2014-06" db="EMBL/GenBank/DDBJ databases">
        <title>The Genome of the Aflatoxigenic Filamentous Fungus Aspergillus nomius.</title>
        <authorList>
            <person name="Moore M.G."/>
            <person name="Shannon B.M."/>
            <person name="Brian M.M."/>
        </authorList>
    </citation>
    <scope>NUCLEOTIDE SEQUENCE [LARGE SCALE GENOMIC DNA]</scope>
    <source>
        <strain evidence="2 3">NRRL 13137</strain>
    </source>
</reference>
<evidence type="ECO:0000259" key="1">
    <source>
        <dbReference type="PROSITE" id="PS50181"/>
    </source>
</evidence>
<dbReference type="PROSITE" id="PS50181">
    <property type="entry name" value="FBOX"/>
    <property type="match status" value="1"/>
</dbReference>
<dbReference type="GeneID" id="26806737"/>
<proteinExistence type="predicted"/>
<sequence>AIPSLTSLPIEILYRIIRYIDPDELEEVRLVCCSLNEISKPQFFECWEVVPPERSCDHFTKVVEHGCGNMLKFPYGIPDEHEEKPFRKCLELFHRLKGLPRLQSVALRFPGSVGRWDLSKMLECRSVVINEFMSGIAALPEPPRELIFQNFQDVNEPNPDTDETQRFFSAIPSFWLKPALQNLEELGLGQENFWGYYPKLDLRGLDWILSHRNTLTELSLYVCAIVWDIKETADKEMAYLDLDSYTTRTGTRRSRYATYDKRWHDYFKSFQDLPHRQRFQYAGDEGYTPFAEEEPTELGMHQASYMLYRSNGYEEPFLYREDSGRDLIFAGEWIIEDEKSLEELYAKLGYKYAIDDEEK</sequence>
<dbReference type="PANTHER" id="PTHR42057:SF2">
    <property type="entry name" value="F-BOX DOMAIN PROTEIN (AFU_ORTHOLOGUE AFUA_4G00200)-RELATED"/>
    <property type="match status" value="1"/>
</dbReference>
<name>A0A0L1J4T9_ASPN3</name>
<dbReference type="OrthoDB" id="3140657at2759"/>
<dbReference type="RefSeq" id="XP_015407749.1">
    <property type="nucleotide sequence ID" value="XM_015550190.1"/>
</dbReference>
<accession>A0A0L1J4T9</accession>
<keyword evidence="3" id="KW-1185">Reference proteome</keyword>
<dbReference type="InterPro" id="IPR036047">
    <property type="entry name" value="F-box-like_dom_sf"/>
</dbReference>